<proteinExistence type="predicted"/>
<protein>
    <recommendedName>
        <fullName evidence="4">Secreted protein</fullName>
    </recommendedName>
</protein>
<sequence>MRRVLGYLAVWCGATALAISLAWFGVRDVLRAEVTDEAYAGVAVAAATRTGRPPAPTPAGSPSGSTADTPADSTVTSTAPTSAEPARPEAKQEPRRTRRPAPSPSPSQTAPSPSPRRPEAAGGGKDVAVVRVKGGQVSFDTGGGECRLISASPAAGYEAKVSGNVQWIRVDLIKGEHGSSVFCTWNGHPPMTDVWEF</sequence>
<keyword evidence="3" id="KW-1185">Reference proteome</keyword>
<organism evidence="2 3">
    <name type="scientific">Thermocatellispora tengchongensis</name>
    <dbReference type="NCBI Taxonomy" id="1073253"/>
    <lineage>
        <taxon>Bacteria</taxon>
        <taxon>Bacillati</taxon>
        <taxon>Actinomycetota</taxon>
        <taxon>Actinomycetes</taxon>
        <taxon>Streptosporangiales</taxon>
        <taxon>Streptosporangiaceae</taxon>
        <taxon>Thermocatellispora</taxon>
    </lineage>
</organism>
<accession>A0A840PG99</accession>
<feature type="compositionally biased region" description="Polar residues" evidence="1">
    <location>
        <begin position="71"/>
        <end position="81"/>
    </location>
</feature>
<feature type="region of interest" description="Disordered" evidence="1">
    <location>
        <begin position="49"/>
        <end position="125"/>
    </location>
</feature>
<evidence type="ECO:0008006" key="4">
    <source>
        <dbReference type="Google" id="ProtNLM"/>
    </source>
</evidence>
<dbReference type="EMBL" id="JACHGN010000010">
    <property type="protein sequence ID" value="MBB5135065.1"/>
    <property type="molecule type" value="Genomic_DNA"/>
</dbReference>
<name>A0A840PG99_9ACTN</name>
<evidence type="ECO:0000313" key="2">
    <source>
        <dbReference type="EMBL" id="MBB5135065.1"/>
    </source>
</evidence>
<reference evidence="2 3" key="1">
    <citation type="submission" date="2020-08" db="EMBL/GenBank/DDBJ databases">
        <title>Genomic Encyclopedia of Type Strains, Phase IV (KMG-IV): sequencing the most valuable type-strain genomes for metagenomic binning, comparative biology and taxonomic classification.</title>
        <authorList>
            <person name="Goeker M."/>
        </authorList>
    </citation>
    <scope>NUCLEOTIDE SEQUENCE [LARGE SCALE GENOMIC DNA]</scope>
    <source>
        <strain evidence="2 3">DSM 45615</strain>
    </source>
</reference>
<evidence type="ECO:0000313" key="3">
    <source>
        <dbReference type="Proteomes" id="UP000578449"/>
    </source>
</evidence>
<dbReference type="RefSeq" id="WP_185052037.1">
    <property type="nucleotide sequence ID" value="NZ_BAABIX010000042.1"/>
</dbReference>
<feature type="compositionally biased region" description="Basic and acidic residues" evidence="1">
    <location>
        <begin position="86"/>
        <end position="95"/>
    </location>
</feature>
<comment type="caution">
    <text evidence="2">The sequence shown here is derived from an EMBL/GenBank/DDBJ whole genome shotgun (WGS) entry which is preliminary data.</text>
</comment>
<dbReference type="Proteomes" id="UP000578449">
    <property type="component" value="Unassembled WGS sequence"/>
</dbReference>
<dbReference type="AlphaFoldDB" id="A0A840PG99"/>
<gene>
    <name evidence="2" type="ORF">HNP84_004801</name>
</gene>
<evidence type="ECO:0000256" key="1">
    <source>
        <dbReference type="SAM" id="MobiDB-lite"/>
    </source>
</evidence>